<keyword evidence="6" id="KW-0677">Repeat</keyword>
<accession>A0A8S8ZFD1</accession>
<dbReference type="SUPFAM" id="SSF51126">
    <property type="entry name" value="Pectin lyase-like"/>
    <property type="match status" value="1"/>
</dbReference>
<evidence type="ECO:0000256" key="3">
    <source>
        <dbReference type="ARBA" id="ARBA00012736"/>
    </source>
</evidence>
<keyword evidence="10 15" id="KW-0326">Glycosidase</keyword>
<dbReference type="PANTHER" id="PTHR31884">
    <property type="entry name" value="POLYGALACTURONASE"/>
    <property type="match status" value="1"/>
</dbReference>
<protein>
    <recommendedName>
        <fullName evidence="3">endo-polygalacturonase</fullName>
        <ecNumber evidence="3">3.2.1.15</ecNumber>
    </recommendedName>
    <alternativeName>
        <fullName evidence="13">Pectinase</fullName>
    </alternativeName>
</protein>
<comment type="catalytic activity">
    <reaction evidence="12">
        <text>(1,4-alpha-D-galacturonosyl)n+m + H2O = (1,4-alpha-D-galacturonosyl)n + (1,4-alpha-D-galacturonosyl)m.</text>
        <dbReference type="EC" id="3.2.1.15"/>
    </reaction>
</comment>
<dbReference type="GO" id="GO:0071555">
    <property type="term" value="P:cell wall organization"/>
    <property type="evidence" value="ECO:0007669"/>
    <property type="project" value="UniProtKB-KW"/>
</dbReference>
<dbReference type="InterPro" id="IPR011050">
    <property type="entry name" value="Pectin_lyase_fold/virulence"/>
</dbReference>
<dbReference type="PANTHER" id="PTHR31884:SF1">
    <property type="entry name" value="POLYGALACTURONASE"/>
    <property type="match status" value="1"/>
</dbReference>
<dbReference type="GO" id="GO:0045490">
    <property type="term" value="P:pectin catabolic process"/>
    <property type="evidence" value="ECO:0007669"/>
    <property type="project" value="UniProtKB-ARBA"/>
</dbReference>
<evidence type="ECO:0000256" key="12">
    <source>
        <dbReference type="ARBA" id="ARBA00034074"/>
    </source>
</evidence>
<dbReference type="OMA" id="GYCHGGH"/>
<sequence>MKLITSFAPVFFFGSVIAAASISPPPPYGNQTTPPCIFAGSSGFDLLQVAKRNSSCQHLVLSNLLVPAGVTLNLDKLKPGSTVTFVGKTTFPFLSTGFSGPLLSISSSSNLTIRGLPFSSLHGSGELYWDGLGQNGPIAKPKFFQVHKLVNSVIEGITIVNAPVHVFSINQCKNLTVKGVTIDNKAGDMEWNAGKGGRNTDAFDIGASSEVVIEGARVWNQDDCVAVNSGTNITFRNGLCSGGHGLSIGSVGGRSDNTVQNVLFENSVIANSENDSDATPPISITTSGARIKTKHSTTGLVSNITYRNVVLQNITKYGIVVDQSYSPPTKNAPPTNGVFITGFTLVNVTGNLLPTGTNIFVNCGDGSCKEWEWKGVDVKGGKKSSKCLRVPSGSWC</sequence>
<comment type="caution">
    <text evidence="17">The sequence shown here is derived from an EMBL/GenBank/DDBJ whole genome shotgun (WGS) entry which is preliminary data.</text>
</comment>
<dbReference type="EC" id="3.2.1.15" evidence="3"/>
<name>A0A8S8ZFD1_SORMA</name>
<dbReference type="Gene3D" id="2.160.20.10">
    <property type="entry name" value="Single-stranded right-handed beta-helix, Pectin lyase-like"/>
    <property type="match status" value="1"/>
</dbReference>
<keyword evidence="9" id="KW-1015">Disulfide bond</keyword>
<proteinExistence type="inferred from homology"/>
<keyword evidence="8" id="KW-0865">Zymogen</keyword>
<evidence type="ECO:0000256" key="13">
    <source>
        <dbReference type="ARBA" id="ARBA00083621"/>
    </source>
</evidence>
<evidence type="ECO:0000256" key="14">
    <source>
        <dbReference type="PROSITE-ProRule" id="PRU10052"/>
    </source>
</evidence>
<dbReference type="EMBL" id="NMPR01000144">
    <property type="protein sequence ID" value="KAA8629244.1"/>
    <property type="molecule type" value="Genomic_DNA"/>
</dbReference>
<dbReference type="Pfam" id="PF00295">
    <property type="entry name" value="Glyco_hydro_28"/>
    <property type="match status" value="1"/>
</dbReference>
<dbReference type="GO" id="GO:0004650">
    <property type="term" value="F:polygalacturonase activity"/>
    <property type="evidence" value="ECO:0007669"/>
    <property type="project" value="UniProtKB-EC"/>
</dbReference>
<evidence type="ECO:0000256" key="10">
    <source>
        <dbReference type="ARBA" id="ARBA00023295"/>
    </source>
</evidence>
<feature type="active site" evidence="14">
    <location>
        <position position="244"/>
    </location>
</feature>
<evidence type="ECO:0000256" key="9">
    <source>
        <dbReference type="ARBA" id="ARBA00023157"/>
    </source>
</evidence>
<evidence type="ECO:0000256" key="2">
    <source>
        <dbReference type="ARBA" id="ARBA00008834"/>
    </source>
</evidence>
<dbReference type="GO" id="GO:0005576">
    <property type="term" value="C:extracellular region"/>
    <property type="evidence" value="ECO:0007669"/>
    <property type="project" value="UniProtKB-SubCell"/>
</dbReference>
<feature type="signal peptide" evidence="16">
    <location>
        <begin position="1"/>
        <end position="18"/>
    </location>
</feature>
<dbReference type="InterPro" id="IPR012334">
    <property type="entry name" value="Pectin_lyas_fold"/>
</dbReference>
<dbReference type="InterPro" id="IPR000743">
    <property type="entry name" value="Glyco_hydro_28"/>
</dbReference>
<dbReference type="SMART" id="SM00710">
    <property type="entry name" value="PbH1"/>
    <property type="match status" value="6"/>
</dbReference>
<keyword evidence="5 16" id="KW-0732">Signal</keyword>
<dbReference type="Proteomes" id="UP000433876">
    <property type="component" value="Unassembled WGS sequence"/>
</dbReference>
<comment type="subcellular location">
    <subcellularLocation>
        <location evidence="1">Secreted</location>
    </subcellularLocation>
</comment>
<evidence type="ECO:0000256" key="8">
    <source>
        <dbReference type="ARBA" id="ARBA00023145"/>
    </source>
</evidence>
<keyword evidence="7 15" id="KW-0378">Hydrolase</keyword>
<dbReference type="FunFam" id="2.160.20.10:FF:000002">
    <property type="entry name" value="Endopolygalacturonase D"/>
    <property type="match status" value="1"/>
</dbReference>
<evidence type="ECO:0000256" key="4">
    <source>
        <dbReference type="ARBA" id="ARBA00022525"/>
    </source>
</evidence>
<evidence type="ECO:0000256" key="1">
    <source>
        <dbReference type="ARBA" id="ARBA00004613"/>
    </source>
</evidence>
<evidence type="ECO:0000256" key="6">
    <source>
        <dbReference type="ARBA" id="ARBA00022737"/>
    </source>
</evidence>
<evidence type="ECO:0000256" key="16">
    <source>
        <dbReference type="SAM" id="SignalP"/>
    </source>
</evidence>
<evidence type="ECO:0000256" key="15">
    <source>
        <dbReference type="RuleBase" id="RU361169"/>
    </source>
</evidence>
<evidence type="ECO:0000256" key="7">
    <source>
        <dbReference type="ARBA" id="ARBA00022801"/>
    </source>
</evidence>
<evidence type="ECO:0000256" key="5">
    <source>
        <dbReference type="ARBA" id="ARBA00022729"/>
    </source>
</evidence>
<dbReference type="VEuPathDB" id="FungiDB:SMAC_03515"/>
<dbReference type="PROSITE" id="PS00502">
    <property type="entry name" value="POLYGALACTURONASE"/>
    <property type="match status" value="1"/>
</dbReference>
<evidence type="ECO:0000313" key="17">
    <source>
        <dbReference type="EMBL" id="KAA8629244.1"/>
    </source>
</evidence>
<dbReference type="InterPro" id="IPR006626">
    <property type="entry name" value="PbH1"/>
</dbReference>
<dbReference type="AlphaFoldDB" id="A0A8S8ZFD1"/>
<evidence type="ECO:0000256" key="11">
    <source>
        <dbReference type="ARBA" id="ARBA00023316"/>
    </source>
</evidence>
<organism evidence="17 18">
    <name type="scientific">Sordaria macrospora</name>
    <dbReference type="NCBI Taxonomy" id="5147"/>
    <lineage>
        <taxon>Eukaryota</taxon>
        <taxon>Fungi</taxon>
        <taxon>Dikarya</taxon>
        <taxon>Ascomycota</taxon>
        <taxon>Pezizomycotina</taxon>
        <taxon>Sordariomycetes</taxon>
        <taxon>Sordariomycetidae</taxon>
        <taxon>Sordariales</taxon>
        <taxon>Sordariaceae</taxon>
        <taxon>Sordaria</taxon>
    </lineage>
</organism>
<reference evidence="17 18" key="1">
    <citation type="submission" date="2017-07" db="EMBL/GenBank/DDBJ databases">
        <title>Genome sequence of the Sordaria macrospora wild type strain R19027.</title>
        <authorList>
            <person name="Nowrousian M."/>
            <person name="Teichert I."/>
            <person name="Kueck U."/>
        </authorList>
    </citation>
    <scope>NUCLEOTIDE SEQUENCE [LARGE SCALE GENOMIC DNA]</scope>
    <source>
        <strain evidence="17 18">R19027</strain>
        <tissue evidence="17">Mycelium</tissue>
    </source>
</reference>
<comment type="similarity">
    <text evidence="2 15">Belongs to the glycosyl hydrolase 28 family.</text>
</comment>
<keyword evidence="4" id="KW-0964">Secreted</keyword>
<feature type="chain" id="PRO_5035870610" description="endo-polygalacturonase" evidence="16">
    <location>
        <begin position="19"/>
        <end position="396"/>
    </location>
</feature>
<dbReference type="InterPro" id="IPR050434">
    <property type="entry name" value="Glycosyl_hydrlase_28"/>
</dbReference>
<gene>
    <name evidence="17" type="ORF">SMACR_03515</name>
</gene>
<evidence type="ECO:0000313" key="18">
    <source>
        <dbReference type="Proteomes" id="UP000433876"/>
    </source>
</evidence>
<keyword evidence="11" id="KW-0961">Cell wall biogenesis/degradation</keyword>